<feature type="domain" description="G-protein coupled receptors family 1 profile" evidence="9">
    <location>
        <begin position="26"/>
        <end position="143"/>
    </location>
</feature>
<proteinExistence type="predicted"/>
<dbReference type="Gene3D" id="1.20.1070.10">
    <property type="entry name" value="Rhodopsin 7-helix transmembrane proteins"/>
    <property type="match status" value="1"/>
</dbReference>
<dbReference type="PROSITE" id="PS50262">
    <property type="entry name" value="G_PROTEIN_RECEP_F1_2"/>
    <property type="match status" value="1"/>
</dbReference>
<keyword evidence="2 8" id="KW-0812">Transmembrane</keyword>
<dbReference type="WBParaSite" id="MBELARI_LOCUS18928">
    <property type="protein sequence ID" value="MBELARI_LOCUS18928"/>
    <property type="gene ID" value="MBELARI_LOCUS18928"/>
</dbReference>
<evidence type="ECO:0000313" key="11">
    <source>
        <dbReference type="WBParaSite" id="MBELARI_LOCUS18928"/>
    </source>
</evidence>
<reference evidence="11" key="1">
    <citation type="submission" date="2024-02" db="UniProtKB">
        <authorList>
            <consortium name="WormBaseParasite"/>
        </authorList>
    </citation>
    <scope>IDENTIFICATION</scope>
</reference>
<dbReference type="Pfam" id="PF00001">
    <property type="entry name" value="7tm_1"/>
    <property type="match status" value="1"/>
</dbReference>
<name>A0AAF3EXI5_9BILA</name>
<keyword evidence="7" id="KW-0807">Transducer</keyword>
<keyword evidence="5 8" id="KW-0472">Membrane</keyword>
<evidence type="ECO:0000256" key="6">
    <source>
        <dbReference type="ARBA" id="ARBA00023170"/>
    </source>
</evidence>
<evidence type="ECO:0000256" key="5">
    <source>
        <dbReference type="ARBA" id="ARBA00023136"/>
    </source>
</evidence>
<evidence type="ECO:0000256" key="8">
    <source>
        <dbReference type="SAM" id="Phobius"/>
    </source>
</evidence>
<evidence type="ECO:0000313" key="10">
    <source>
        <dbReference type="Proteomes" id="UP000887575"/>
    </source>
</evidence>
<comment type="subcellular location">
    <subcellularLocation>
        <location evidence="1">Membrane</location>
        <topology evidence="1">Multi-pass membrane protein</topology>
    </subcellularLocation>
</comment>
<keyword evidence="10" id="KW-1185">Reference proteome</keyword>
<dbReference type="GO" id="GO:0005886">
    <property type="term" value="C:plasma membrane"/>
    <property type="evidence" value="ECO:0007669"/>
    <property type="project" value="TreeGrafter"/>
</dbReference>
<evidence type="ECO:0000256" key="1">
    <source>
        <dbReference type="ARBA" id="ARBA00004141"/>
    </source>
</evidence>
<keyword evidence="4" id="KW-0297">G-protein coupled receptor</keyword>
<dbReference type="Proteomes" id="UP000887575">
    <property type="component" value="Unassembled WGS sequence"/>
</dbReference>
<dbReference type="SUPFAM" id="SSF81321">
    <property type="entry name" value="Family A G protein-coupled receptor-like"/>
    <property type="match status" value="1"/>
</dbReference>
<evidence type="ECO:0000259" key="9">
    <source>
        <dbReference type="PROSITE" id="PS50262"/>
    </source>
</evidence>
<protein>
    <recommendedName>
        <fullName evidence="9">G-protein coupled receptors family 1 profile domain-containing protein</fullName>
    </recommendedName>
</protein>
<dbReference type="GO" id="GO:0043005">
    <property type="term" value="C:neuron projection"/>
    <property type="evidence" value="ECO:0007669"/>
    <property type="project" value="TreeGrafter"/>
</dbReference>
<organism evidence="10 11">
    <name type="scientific">Mesorhabditis belari</name>
    <dbReference type="NCBI Taxonomy" id="2138241"/>
    <lineage>
        <taxon>Eukaryota</taxon>
        <taxon>Metazoa</taxon>
        <taxon>Ecdysozoa</taxon>
        <taxon>Nematoda</taxon>
        <taxon>Chromadorea</taxon>
        <taxon>Rhabditida</taxon>
        <taxon>Rhabditina</taxon>
        <taxon>Rhabditomorpha</taxon>
        <taxon>Rhabditoidea</taxon>
        <taxon>Rhabditidae</taxon>
        <taxon>Mesorhabditinae</taxon>
        <taxon>Mesorhabditis</taxon>
    </lineage>
</organism>
<evidence type="ECO:0000256" key="7">
    <source>
        <dbReference type="ARBA" id="ARBA00023224"/>
    </source>
</evidence>
<dbReference type="AlphaFoldDB" id="A0AAF3EXI5"/>
<sequence>MKTDYQWFVKRTDLDCIHGGITPVFSTFTLTAVSVDRNILIRHQIKKPLRIKHALRVIAGFATFASLISLPTMLKQRLGPFPNFCGEFCTEIFVSRSTTMKTHYRIYGGVLLIMQFVIPFTIIIISYTAISLRIGQSMILKGT</sequence>
<dbReference type="InterPro" id="IPR000276">
    <property type="entry name" value="GPCR_Rhodpsn"/>
</dbReference>
<dbReference type="GO" id="GO:0008188">
    <property type="term" value="F:neuropeptide receptor activity"/>
    <property type="evidence" value="ECO:0007669"/>
    <property type="project" value="TreeGrafter"/>
</dbReference>
<dbReference type="GO" id="GO:0042923">
    <property type="term" value="F:neuropeptide binding"/>
    <property type="evidence" value="ECO:0007669"/>
    <property type="project" value="TreeGrafter"/>
</dbReference>
<accession>A0AAF3EXI5</accession>
<feature type="transmembrane region" description="Helical" evidence="8">
    <location>
        <begin position="54"/>
        <end position="74"/>
    </location>
</feature>
<evidence type="ECO:0000256" key="3">
    <source>
        <dbReference type="ARBA" id="ARBA00022989"/>
    </source>
</evidence>
<keyword evidence="6" id="KW-0675">Receptor</keyword>
<keyword evidence="3 8" id="KW-1133">Transmembrane helix</keyword>
<dbReference type="PANTHER" id="PTHR24235">
    <property type="entry name" value="NEUROPEPTIDE Y RECEPTOR"/>
    <property type="match status" value="1"/>
</dbReference>
<evidence type="ECO:0000256" key="2">
    <source>
        <dbReference type="ARBA" id="ARBA00022692"/>
    </source>
</evidence>
<evidence type="ECO:0000256" key="4">
    <source>
        <dbReference type="ARBA" id="ARBA00023040"/>
    </source>
</evidence>
<feature type="transmembrane region" description="Helical" evidence="8">
    <location>
        <begin position="106"/>
        <end position="130"/>
    </location>
</feature>
<dbReference type="PANTHER" id="PTHR24235:SF18">
    <property type="entry name" value="G-PROTEIN COUPLED RECEPTORS FAMILY 1 PROFILE DOMAIN-CONTAINING PROTEIN"/>
    <property type="match status" value="1"/>
</dbReference>
<dbReference type="InterPro" id="IPR017452">
    <property type="entry name" value="GPCR_Rhodpsn_7TM"/>
</dbReference>